<keyword evidence="1" id="KW-1133">Transmembrane helix</keyword>
<organism evidence="4 5">
    <name type="scientific">Candidatus Sulfurimonas baltica</name>
    <dbReference type="NCBI Taxonomy" id="2740404"/>
    <lineage>
        <taxon>Bacteria</taxon>
        <taxon>Pseudomonadati</taxon>
        <taxon>Campylobacterota</taxon>
        <taxon>Epsilonproteobacteria</taxon>
        <taxon>Campylobacterales</taxon>
        <taxon>Sulfurimonadaceae</taxon>
        <taxon>Sulfurimonas</taxon>
    </lineage>
</organism>
<dbReference type="CDD" id="cd00158">
    <property type="entry name" value="RHOD"/>
    <property type="match status" value="1"/>
</dbReference>
<accession>A0A7S7LWW2</accession>
<evidence type="ECO:0000313" key="5">
    <source>
        <dbReference type="Proteomes" id="UP000593994"/>
    </source>
</evidence>
<dbReference type="Gene3D" id="1.10.287.910">
    <property type="entry name" value="bacterial mercury transporter, merf"/>
    <property type="match status" value="1"/>
</dbReference>
<feature type="transmembrane region" description="Helical" evidence="1">
    <location>
        <begin position="89"/>
        <end position="108"/>
    </location>
</feature>
<keyword evidence="1" id="KW-0472">Membrane</keyword>
<keyword evidence="2" id="KW-0732">Signal</keyword>
<dbReference type="RefSeq" id="WP_194371523.1">
    <property type="nucleotide sequence ID" value="NZ_CP054492.1"/>
</dbReference>
<evidence type="ECO:0000259" key="3">
    <source>
        <dbReference type="PROSITE" id="PS50206"/>
    </source>
</evidence>
<keyword evidence="1" id="KW-0812">Transmembrane</keyword>
<reference evidence="4 5" key="1">
    <citation type="submission" date="2020-05" db="EMBL/GenBank/DDBJ databases">
        <title>Sulfurimonas marisnigri, sp. nov., and Sulfurimonas baltica, sp. nov., manganese oxide reducing chemolithoautotrophs of the class Epsilonproteobacteria isolated from the pelagic redoxclines of the Black and Baltic Seas and emended description of the genus Sulfurimonas.</title>
        <authorList>
            <person name="Henkel J.V."/>
            <person name="Laudan C."/>
            <person name="Werner J."/>
            <person name="Neu T."/>
            <person name="Plewe S."/>
            <person name="Sproer C."/>
            <person name="Bunk B."/>
            <person name="Schulz-Vogt H.N."/>
        </authorList>
    </citation>
    <scope>NUCLEOTIDE SEQUENCE [LARGE SCALE GENOMIC DNA]</scope>
    <source>
        <strain evidence="4 5">GD2</strain>
    </source>
</reference>
<dbReference type="GO" id="GO:0004792">
    <property type="term" value="F:thiosulfate-cyanide sulfurtransferase activity"/>
    <property type="evidence" value="ECO:0007669"/>
    <property type="project" value="TreeGrafter"/>
</dbReference>
<name>A0A7S7LWW2_9BACT</name>
<dbReference type="PANTHER" id="PTHR44086:SF10">
    <property type="entry name" value="THIOSULFATE SULFURTRANSFERASE_RHODANESE-LIKE DOMAIN-CONTAINING PROTEIN 3"/>
    <property type="match status" value="1"/>
</dbReference>
<feature type="transmembrane region" description="Helical" evidence="1">
    <location>
        <begin position="42"/>
        <end position="61"/>
    </location>
</feature>
<dbReference type="Gene3D" id="3.40.250.10">
    <property type="entry name" value="Rhodanese-like domain"/>
    <property type="match status" value="1"/>
</dbReference>
<dbReference type="SUPFAM" id="SSF52821">
    <property type="entry name" value="Rhodanese/Cell cycle control phosphatase"/>
    <property type="match status" value="1"/>
</dbReference>
<dbReference type="InterPro" id="IPR036873">
    <property type="entry name" value="Rhodanese-like_dom_sf"/>
</dbReference>
<dbReference type="SMART" id="SM00450">
    <property type="entry name" value="RHOD"/>
    <property type="match status" value="1"/>
</dbReference>
<feature type="domain" description="Rhodanese" evidence="3">
    <location>
        <begin position="191"/>
        <end position="284"/>
    </location>
</feature>
<dbReference type="InterPro" id="IPR001763">
    <property type="entry name" value="Rhodanese-like_dom"/>
</dbReference>
<sequence length="296" mass="32711">MANKKIMATIVATVAASLCCVTPVLAVLAGSSSLASSFSWMQPYHNYLVGLTILVLLYAWWDKLKTKKDDINCACDDESKIGFFSSKKFLATVTLFSIIMLSFPIWGYKYFNVEADCNSCTTETIVENEVVKPIKSLPVLKYMSNEKANPTACNQQACTGTGNKDLDKMLADARVEVEEMSPAVLKKMLDNGEDVTLLDVRGASKKVKAEIYTDDESYAISRCDLEFKVLGIIDNKNTVIVVYSRLGARSLLAAQAMKHLGYKNVYNLTAGVKGWARAGYPFIENEKPVIKSEDEI</sequence>
<evidence type="ECO:0000256" key="2">
    <source>
        <dbReference type="SAM" id="SignalP"/>
    </source>
</evidence>
<feature type="signal peptide" evidence="2">
    <location>
        <begin position="1"/>
        <end position="26"/>
    </location>
</feature>
<dbReference type="PROSITE" id="PS50206">
    <property type="entry name" value="RHODANESE_3"/>
    <property type="match status" value="1"/>
</dbReference>
<dbReference type="PANTHER" id="PTHR44086">
    <property type="entry name" value="THIOSULFATE SULFURTRANSFERASE RDL2, MITOCHONDRIAL-RELATED"/>
    <property type="match status" value="1"/>
</dbReference>
<feature type="chain" id="PRO_5032454905" evidence="2">
    <location>
        <begin position="27"/>
        <end position="296"/>
    </location>
</feature>
<gene>
    <name evidence="4" type="ORF">HUE88_04540</name>
</gene>
<proteinExistence type="predicted"/>
<dbReference type="KEGG" id="sbal:HUE88_04540"/>
<dbReference type="Pfam" id="PF00581">
    <property type="entry name" value="Rhodanese"/>
    <property type="match status" value="1"/>
</dbReference>
<evidence type="ECO:0000256" key="1">
    <source>
        <dbReference type="SAM" id="Phobius"/>
    </source>
</evidence>
<dbReference type="EMBL" id="CP054492">
    <property type="protein sequence ID" value="QOY52958.1"/>
    <property type="molecule type" value="Genomic_DNA"/>
</dbReference>
<keyword evidence="5" id="KW-1185">Reference proteome</keyword>
<dbReference type="AlphaFoldDB" id="A0A7S7LWW2"/>
<evidence type="ECO:0000313" key="4">
    <source>
        <dbReference type="EMBL" id="QOY52958.1"/>
    </source>
</evidence>
<protein>
    <submittedName>
        <fullName evidence="4">Rhodanese-like domain-containing protein</fullName>
    </submittedName>
</protein>
<dbReference type="Proteomes" id="UP000593994">
    <property type="component" value="Chromosome"/>
</dbReference>